<reference evidence="2 3" key="1">
    <citation type="submission" date="2018-10" db="EMBL/GenBank/DDBJ databases">
        <title>Geobacillus stearothermophilus in processing lines of powdered infant formula.</title>
        <authorList>
            <person name="Rhee M.S."/>
            <person name="Choi I.-G."/>
            <person name="Cho T.J."/>
            <person name="Park B."/>
        </authorList>
    </citation>
    <scope>NUCLEOTIDE SEQUENCE [LARGE SCALE GENOMIC DNA]</scope>
    <source>
        <strain evidence="2 3">FHS-PPGT130</strain>
    </source>
</reference>
<dbReference type="AlphaFoldDB" id="A0A3L7D9J6"/>
<evidence type="ECO:0000313" key="3">
    <source>
        <dbReference type="Proteomes" id="UP000266922"/>
    </source>
</evidence>
<accession>A0A3L7D9J6</accession>
<keyword evidence="1" id="KW-0812">Transmembrane</keyword>
<dbReference type="EMBL" id="RCTJ01000105">
    <property type="protein sequence ID" value="RLQ12873.1"/>
    <property type="molecule type" value="Genomic_DNA"/>
</dbReference>
<evidence type="ECO:0000256" key="1">
    <source>
        <dbReference type="SAM" id="Phobius"/>
    </source>
</evidence>
<protein>
    <submittedName>
        <fullName evidence="2">DUF1360 domain-containing protein</fullName>
    </submittedName>
</protein>
<evidence type="ECO:0000313" key="2">
    <source>
        <dbReference type="EMBL" id="RLQ12873.1"/>
    </source>
</evidence>
<sequence length="159" mass="18034">MIGVGERLGKRPHRSRFACCRAEEAEKAHASFCGRSERKGERNVDDPFSFILLCLASFRLTRLIVYDTITAWLRRPFHEWVEEELPDGRKEVFLILKGSGLRRWIGELLSCYWCTGIWCAAFCYIGVVAWPAVFQPLIVLLAVAGGAALIETVVSKWLS</sequence>
<name>A0A3L7D9J6_GEOSE</name>
<dbReference type="Pfam" id="PF07098">
    <property type="entry name" value="DUF1360"/>
    <property type="match status" value="1"/>
</dbReference>
<dbReference type="InterPro" id="IPR010773">
    <property type="entry name" value="Mycophage_PG1_Gp7"/>
</dbReference>
<gene>
    <name evidence="2" type="ORF">D9548_15135</name>
</gene>
<organism evidence="2 3">
    <name type="scientific">Geobacillus stearothermophilus</name>
    <name type="common">Bacillus stearothermophilus</name>
    <dbReference type="NCBI Taxonomy" id="1422"/>
    <lineage>
        <taxon>Bacteria</taxon>
        <taxon>Bacillati</taxon>
        <taxon>Bacillota</taxon>
        <taxon>Bacilli</taxon>
        <taxon>Bacillales</taxon>
        <taxon>Anoxybacillaceae</taxon>
        <taxon>Geobacillus</taxon>
    </lineage>
</organism>
<keyword evidence="1" id="KW-0472">Membrane</keyword>
<dbReference type="Proteomes" id="UP000266922">
    <property type="component" value="Unassembled WGS sequence"/>
</dbReference>
<comment type="caution">
    <text evidence="2">The sequence shown here is derived from an EMBL/GenBank/DDBJ whole genome shotgun (WGS) entry which is preliminary data.</text>
</comment>
<feature type="transmembrane region" description="Helical" evidence="1">
    <location>
        <begin position="104"/>
        <end position="127"/>
    </location>
</feature>
<feature type="transmembrane region" description="Helical" evidence="1">
    <location>
        <begin position="133"/>
        <end position="154"/>
    </location>
</feature>
<keyword evidence="1" id="KW-1133">Transmembrane helix</keyword>
<proteinExistence type="predicted"/>